<gene>
    <name evidence="1" type="ORF">METZ01_LOCUS199380</name>
</gene>
<dbReference type="Gene3D" id="3.40.50.720">
    <property type="entry name" value="NAD(P)-binding Rossmann-like Domain"/>
    <property type="match status" value="1"/>
</dbReference>
<dbReference type="EMBL" id="UINC01043052">
    <property type="protein sequence ID" value="SVB46526.1"/>
    <property type="molecule type" value="Genomic_DNA"/>
</dbReference>
<dbReference type="PANTHER" id="PTHR13812:SF19">
    <property type="entry name" value="KETIMINE REDUCTASE MU-CRYSTALLIN"/>
    <property type="match status" value="1"/>
</dbReference>
<dbReference type="PIRSF" id="PIRSF001439">
    <property type="entry name" value="CryM"/>
    <property type="match status" value="1"/>
</dbReference>
<evidence type="ECO:0008006" key="2">
    <source>
        <dbReference type="Google" id="ProtNLM"/>
    </source>
</evidence>
<dbReference type="AlphaFoldDB" id="A0A382E6W5"/>
<dbReference type="Pfam" id="PF02423">
    <property type="entry name" value="OCD_Mu_crystall"/>
    <property type="match status" value="1"/>
</dbReference>
<evidence type="ECO:0000313" key="1">
    <source>
        <dbReference type="EMBL" id="SVB46526.1"/>
    </source>
</evidence>
<reference evidence="1" key="1">
    <citation type="submission" date="2018-05" db="EMBL/GenBank/DDBJ databases">
        <authorList>
            <person name="Lanie J.A."/>
            <person name="Ng W.-L."/>
            <person name="Kazmierczak K.M."/>
            <person name="Andrzejewski T.M."/>
            <person name="Davidsen T.M."/>
            <person name="Wayne K.J."/>
            <person name="Tettelin H."/>
            <person name="Glass J.I."/>
            <person name="Rusch D."/>
            <person name="Podicherti R."/>
            <person name="Tsui H.-C.T."/>
            <person name="Winkler M.E."/>
        </authorList>
    </citation>
    <scope>NUCLEOTIDE SEQUENCE</scope>
</reference>
<name>A0A382E6W5_9ZZZZ</name>
<proteinExistence type="predicted"/>
<dbReference type="Gene3D" id="3.30.1780.10">
    <property type="entry name" value="ornithine cyclodeaminase, domain 1"/>
    <property type="match status" value="1"/>
</dbReference>
<dbReference type="GO" id="GO:0005737">
    <property type="term" value="C:cytoplasm"/>
    <property type="evidence" value="ECO:0007669"/>
    <property type="project" value="TreeGrafter"/>
</dbReference>
<accession>A0A382E6W5</accession>
<dbReference type="InterPro" id="IPR036291">
    <property type="entry name" value="NAD(P)-bd_dom_sf"/>
</dbReference>
<dbReference type="SUPFAM" id="SSF51735">
    <property type="entry name" value="NAD(P)-binding Rossmann-fold domains"/>
    <property type="match status" value="1"/>
</dbReference>
<dbReference type="InterPro" id="IPR023401">
    <property type="entry name" value="ODC_N"/>
</dbReference>
<sequence>MSSPLLLDQKVLSTLAVSCRSIADLIEVLLRARYEGDAASLPKLSFSSYSGNLFQAMMAVSERPAYATIKAVGLSPDNAKRGLPHIGSTVTLFDTASALPVALIDGGWLTGVRTAAITLLAASRLAPPNSRRMGFIGAGVQARSHLAAFREMYPVEEVWIYSRTSESSQRFADQIDVPGIRTWIPNHPEEVLENSDVVISSVPDAEGFKPFLDPNRLPRSSFGGLVDCGRSWSLQKLDPNDWVCIDDREQDRLSKAPLVEPSRVNQDISELVLNTSGVPDSAGRRFFVFRGLAIGDLAAAITAYKAALEAGVDHPVFGPG</sequence>
<protein>
    <recommendedName>
        <fullName evidence="2">Ornithine cyclodeaminase</fullName>
    </recommendedName>
</protein>
<organism evidence="1">
    <name type="scientific">marine metagenome</name>
    <dbReference type="NCBI Taxonomy" id="408172"/>
    <lineage>
        <taxon>unclassified sequences</taxon>
        <taxon>metagenomes</taxon>
        <taxon>ecological metagenomes</taxon>
    </lineage>
</organism>
<dbReference type="PANTHER" id="PTHR13812">
    <property type="entry name" value="KETIMINE REDUCTASE MU-CRYSTALLIN"/>
    <property type="match status" value="1"/>
</dbReference>
<dbReference type="InterPro" id="IPR003462">
    <property type="entry name" value="ODC_Mu_crystall"/>
</dbReference>